<accession>A0AA38XMV2</accession>
<dbReference type="AlphaFoldDB" id="A0AA38XMV2"/>
<gene>
    <name evidence="2" type="ORF">H2200_000075</name>
</gene>
<feature type="compositionally biased region" description="Basic and acidic residues" evidence="1">
    <location>
        <begin position="32"/>
        <end position="45"/>
    </location>
</feature>
<evidence type="ECO:0000313" key="3">
    <source>
        <dbReference type="Proteomes" id="UP001172673"/>
    </source>
</evidence>
<comment type="caution">
    <text evidence="2">The sequence shown here is derived from an EMBL/GenBank/DDBJ whole genome shotgun (WGS) entry which is preliminary data.</text>
</comment>
<feature type="region of interest" description="Disordered" evidence="1">
    <location>
        <begin position="1"/>
        <end position="45"/>
    </location>
</feature>
<feature type="compositionally biased region" description="Low complexity" evidence="1">
    <location>
        <begin position="7"/>
        <end position="31"/>
    </location>
</feature>
<name>A0AA38XMV2_9EURO</name>
<evidence type="ECO:0000313" key="2">
    <source>
        <dbReference type="EMBL" id="KAJ9616357.1"/>
    </source>
</evidence>
<dbReference type="EMBL" id="JAPDRK010000001">
    <property type="protein sequence ID" value="KAJ9616357.1"/>
    <property type="molecule type" value="Genomic_DNA"/>
</dbReference>
<keyword evidence="3" id="KW-1185">Reference proteome</keyword>
<dbReference type="Proteomes" id="UP001172673">
    <property type="component" value="Unassembled WGS sequence"/>
</dbReference>
<proteinExistence type="predicted"/>
<reference evidence="2" key="1">
    <citation type="submission" date="2022-10" db="EMBL/GenBank/DDBJ databases">
        <title>Culturing micro-colonial fungi from biological soil crusts in the Mojave desert and describing Neophaeococcomyces mojavensis, and introducing the new genera and species Taxawa tesnikishii.</title>
        <authorList>
            <person name="Kurbessoian T."/>
            <person name="Stajich J.E."/>
        </authorList>
    </citation>
    <scope>NUCLEOTIDE SEQUENCE</scope>
    <source>
        <strain evidence="2">TK_41</strain>
    </source>
</reference>
<protein>
    <submittedName>
        <fullName evidence="2">Uncharacterized protein</fullName>
    </submittedName>
</protein>
<sequence>MSSTKRPSIFSRLSSSASSLRSNSTSSSTPKSCRDYNRYAKDGKGYDFNLTYPYSTSSSSASSTKSSTASEMPLGARDFKLRYAKDGKGHDFATSYATNYAMSLGAGNMGEVYIVSSVPRGSRHLANKNMRYAWHQGRQASS</sequence>
<evidence type="ECO:0000256" key="1">
    <source>
        <dbReference type="SAM" id="MobiDB-lite"/>
    </source>
</evidence>
<organism evidence="2 3">
    <name type="scientific">Cladophialophora chaetospira</name>
    <dbReference type="NCBI Taxonomy" id="386627"/>
    <lineage>
        <taxon>Eukaryota</taxon>
        <taxon>Fungi</taxon>
        <taxon>Dikarya</taxon>
        <taxon>Ascomycota</taxon>
        <taxon>Pezizomycotina</taxon>
        <taxon>Eurotiomycetes</taxon>
        <taxon>Chaetothyriomycetidae</taxon>
        <taxon>Chaetothyriales</taxon>
        <taxon>Herpotrichiellaceae</taxon>
        <taxon>Cladophialophora</taxon>
    </lineage>
</organism>